<accession>A0A417XYJ0</accession>
<evidence type="ECO:0000313" key="3">
    <source>
        <dbReference type="EMBL" id="RHW25429.1"/>
    </source>
</evidence>
<feature type="compositionally biased region" description="Pro residues" evidence="1">
    <location>
        <begin position="1"/>
        <end position="11"/>
    </location>
</feature>
<organism evidence="3 4">
    <name type="scientific">Nocardioides immobilis</name>
    <dbReference type="NCBI Taxonomy" id="2049295"/>
    <lineage>
        <taxon>Bacteria</taxon>
        <taxon>Bacillati</taxon>
        <taxon>Actinomycetota</taxon>
        <taxon>Actinomycetes</taxon>
        <taxon>Propionibacteriales</taxon>
        <taxon>Nocardioidaceae</taxon>
        <taxon>Nocardioides</taxon>
    </lineage>
</organism>
<reference evidence="3 4" key="1">
    <citation type="submission" date="2018-09" db="EMBL/GenBank/DDBJ databases">
        <title>Genome sequencing of Nocardioides immobilis CCTCC AB 2017083 for comparison to Nocardioides silvaticus.</title>
        <authorList>
            <person name="Li C."/>
            <person name="Wang G."/>
        </authorList>
    </citation>
    <scope>NUCLEOTIDE SEQUENCE [LARGE SCALE GENOMIC DNA]</scope>
    <source>
        <strain evidence="3 4">CCTCC AB 2017083</strain>
    </source>
</reference>
<dbReference type="Proteomes" id="UP000283644">
    <property type="component" value="Unassembled WGS sequence"/>
</dbReference>
<feature type="region of interest" description="Disordered" evidence="1">
    <location>
        <begin position="1"/>
        <end position="26"/>
    </location>
</feature>
<dbReference type="AlphaFoldDB" id="A0A417XYJ0"/>
<proteinExistence type="predicted"/>
<name>A0A417XYJ0_9ACTN</name>
<feature type="transmembrane region" description="Helical" evidence="2">
    <location>
        <begin position="187"/>
        <end position="205"/>
    </location>
</feature>
<keyword evidence="2" id="KW-0812">Transmembrane</keyword>
<keyword evidence="2" id="KW-0472">Membrane</keyword>
<dbReference type="RefSeq" id="WP_147381483.1">
    <property type="nucleotide sequence ID" value="NZ_QXGH01000024.1"/>
</dbReference>
<keyword evidence="2" id="KW-1133">Transmembrane helix</keyword>
<evidence type="ECO:0000256" key="1">
    <source>
        <dbReference type="SAM" id="MobiDB-lite"/>
    </source>
</evidence>
<gene>
    <name evidence="3" type="ORF">D0Z08_19575</name>
</gene>
<feature type="transmembrane region" description="Helical" evidence="2">
    <location>
        <begin position="49"/>
        <end position="68"/>
    </location>
</feature>
<keyword evidence="4" id="KW-1185">Reference proteome</keyword>
<sequence length="206" mass="21594">MPTWTPEPPVVPLHDSTPRPLRAPTGSLARGPLRGVVVEARRTSAGAAFGARPLMWTVVTLAVVALAVTWEENAVAVATSLVGCLCPFLVLIGFGMMGRHLIPGASSLGGGFGRGFGGRGWWRRDPVAWDVLVDTGAGVAAGRIAANTPLQGGERITVRGPRVGSVKHAWLVRVSAPYRRTRLGRGLIRAGIVTAFGLLAILDLLA</sequence>
<feature type="transmembrane region" description="Helical" evidence="2">
    <location>
        <begin position="74"/>
        <end position="94"/>
    </location>
</feature>
<comment type="caution">
    <text evidence="3">The sequence shown here is derived from an EMBL/GenBank/DDBJ whole genome shotgun (WGS) entry which is preliminary data.</text>
</comment>
<dbReference type="EMBL" id="QXGH01000024">
    <property type="protein sequence ID" value="RHW25429.1"/>
    <property type="molecule type" value="Genomic_DNA"/>
</dbReference>
<evidence type="ECO:0000256" key="2">
    <source>
        <dbReference type="SAM" id="Phobius"/>
    </source>
</evidence>
<evidence type="ECO:0000313" key="4">
    <source>
        <dbReference type="Proteomes" id="UP000283644"/>
    </source>
</evidence>
<protein>
    <submittedName>
        <fullName evidence="3">Uncharacterized protein</fullName>
    </submittedName>
</protein>